<organism evidence="1 2">
    <name type="scientific">Actinacidiphila rubida</name>
    <dbReference type="NCBI Taxonomy" id="310780"/>
    <lineage>
        <taxon>Bacteria</taxon>
        <taxon>Bacillati</taxon>
        <taxon>Actinomycetota</taxon>
        <taxon>Actinomycetes</taxon>
        <taxon>Kitasatosporales</taxon>
        <taxon>Streptomycetaceae</taxon>
        <taxon>Actinacidiphila</taxon>
    </lineage>
</organism>
<keyword evidence="2" id="KW-1185">Reference proteome</keyword>
<evidence type="ECO:0000313" key="2">
    <source>
        <dbReference type="Proteomes" id="UP000181951"/>
    </source>
</evidence>
<proteinExistence type="predicted"/>
<evidence type="ECO:0000313" key="1">
    <source>
        <dbReference type="EMBL" id="SEO88727.1"/>
    </source>
</evidence>
<evidence type="ECO:0008006" key="3">
    <source>
        <dbReference type="Google" id="ProtNLM"/>
    </source>
</evidence>
<sequence>MAAALRGGLTSTVVHVNDLEACFGQPRGYSTVDAWEELEAAVGPLPSDYKEFVAAYGPGVVGGFLHVLHPASAGHGMFEIMERMAPLYQELVPGPIPHPVFPSEPGMVQWAITVEGDACFLVPRPGGGWRIGVWFRQWAQWEEYEDSVPDWLLRQAGGTLVIDGLPLHVRGGFVPVD</sequence>
<dbReference type="EMBL" id="FODD01000051">
    <property type="protein sequence ID" value="SEO88727.1"/>
    <property type="molecule type" value="Genomic_DNA"/>
</dbReference>
<gene>
    <name evidence="1" type="ORF">SAMN05216267_105125</name>
</gene>
<dbReference type="AlphaFoldDB" id="A0A1H8TCT2"/>
<accession>A0A1H8TCT2</accession>
<reference evidence="1 2" key="1">
    <citation type="submission" date="2016-10" db="EMBL/GenBank/DDBJ databases">
        <authorList>
            <person name="de Groot N.N."/>
        </authorList>
    </citation>
    <scope>NUCLEOTIDE SEQUENCE [LARGE SCALE GENOMIC DNA]</scope>
    <source>
        <strain evidence="1 2">CGMCC 4.2026</strain>
    </source>
</reference>
<dbReference type="SUPFAM" id="SSF160631">
    <property type="entry name" value="SMI1/KNR4-like"/>
    <property type="match status" value="1"/>
</dbReference>
<dbReference type="OrthoDB" id="5572373at2"/>
<dbReference type="RefSeq" id="WP_141726501.1">
    <property type="nucleotide sequence ID" value="NZ_FODD01000051.1"/>
</dbReference>
<name>A0A1H8TCT2_9ACTN</name>
<dbReference type="InterPro" id="IPR037883">
    <property type="entry name" value="Knr4/Smi1-like_sf"/>
</dbReference>
<protein>
    <recommendedName>
        <fullName evidence="3">Knr4/Smi1-like domain-containing protein</fullName>
    </recommendedName>
</protein>
<dbReference type="Proteomes" id="UP000181951">
    <property type="component" value="Unassembled WGS sequence"/>
</dbReference>